<dbReference type="EMBL" id="KK852985">
    <property type="protein sequence ID" value="KDR12830.1"/>
    <property type="molecule type" value="Genomic_DNA"/>
</dbReference>
<accession>A0A067R1Q0</accession>
<keyword evidence="1" id="KW-0472">Membrane</keyword>
<dbReference type="AlphaFoldDB" id="A0A067R1Q0"/>
<protein>
    <submittedName>
        <fullName evidence="2">Uncharacterized protein</fullName>
    </submittedName>
</protein>
<name>A0A067R1Q0_ZOONE</name>
<keyword evidence="1" id="KW-0812">Transmembrane</keyword>
<evidence type="ECO:0000313" key="3">
    <source>
        <dbReference type="Proteomes" id="UP000027135"/>
    </source>
</evidence>
<reference evidence="2 3" key="1">
    <citation type="journal article" date="2014" name="Nat. Commun.">
        <title>Molecular traces of alternative social organization in a termite genome.</title>
        <authorList>
            <person name="Terrapon N."/>
            <person name="Li C."/>
            <person name="Robertson H.M."/>
            <person name="Ji L."/>
            <person name="Meng X."/>
            <person name="Booth W."/>
            <person name="Chen Z."/>
            <person name="Childers C.P."/>
            <person name="Glastad K.M."/>
            <person name="Gokhale K."/>
            <person name="Gowin J."/>
            <person name="Gronenberg W."/>
            <person name="Hermansen R.A."/>
            <person name="Hu H."/>
            <person name="Hunt B.G."/>
            <person name="Huylmans A.K."/>
            <person name="Khalil S.M."/>
            <person name="Mitchell R.D."/>
            <person name="Munoz-Torres M.C."/>
            <person name="Mustard J.A."/>
            <person name="Pan H."/>
            <person name="Reese J.T."/>
            <person name="Scharf M.E."/>
            <person name="Sun F."/>
            <person name="Vogel H."/>
            <person name="Xiao J."/>
            <person name="Yang W."/>
            <person name="Yang Z."/>
            <person name="Yang Z."/>
            <person name="Zhou J."/>
            <person name="Zhu J."/>
            <person name="Brent C.S."/>
            <person name="Elsik C.G."/>
            <person name="Goodisman M.A."/>
            <person name="Liberles D.A."/>
            <person name="Roe R.M."/>
            <person name="Vargo E.L."/>
            <person name="Vilcinskas A."/>
            <person name="Wang J."/>
            <person name="Bornberg-Bauer E."/>
            <person name="Korb J."/>
            <person name="Zhang G."/>
            <person name="Liebig J."/>
        </authorList>
    </citation>
    <scope>NUCLEOTIDE SEQUENCE [LARGE SCALE GENOMIC DNA]</scope>
    <source>
        <tissue evidence="2">Whole organism</tissue>
    </source>
</reference>
<evidence type="ECO:0000256" key="1">
    <source>
        <dbReference type="SAM" id="Phobius"/>
    </source>
</evidence>
<dbReference type="Proteomes" id="UP000027135">
    <property type="component" value="Unassembled WGS sequence"/>
</dbReference>
<organism evidence="2 3">
    <name type="scientific">Zootermopsis nevadensis</name>
    <name type="common">Dampwood termite</name>
    <dbReference type="NCBI Taxonomy" id="136037"/>
    <lineage>
        <taxon>Eukaryota</taxon>
        <taxon>Metazoa</taxon>
        <taxon>Ecdysozoa</taxon>
        <taxon>Arthropoda</taxon>
        <taxon>Hexapoda</taxon>
        <taxon>Insecta</taxon>
        <taxon>Pterygota</taxon>
        <taxon>Neoptera</taxon>
        <taxon>Polyneoptera</taxon>
        <taxon>Dictyoptera</taxon>
        <taxon>Blattodea</taxon>
        <taxon>Blattoidea</taxon>
        <taxon>Termitoidae</taxon>
        <taxon>Termopsidae</taxon>
        <taxon>Zootermopsis</taxon>
    </lineage>
</organism>
<sequence length="126" mass="14390">MQEKLKGFLKAAKTGGPINYKIWNRNGEDLICEGKTDGRRKTDSGCLVSLTEAIELLVDFAVSAYKQTNKFALLSLPMDNFCGLLKDWTCLTNTAFGRYSFPWLYMCFMVVQVLHVICVFEKLRFN</sequence>
<dbReference type="InParanoid" id="A0A067R1Q0"/>
<keyword evidence="3" id="KW-1185">Reference proteome</keyword>
<gene>
    <name evidence="2" type="ORF">L798_13249</name>
</gene>
<feature type="transmembrane region" description="Helical" evidence="1">
    <location>
        <begin position="103"/>
        <end position="120"/>
    </location>
</feature>
<keyword evidence="1" id="KW-1133">Transmembrane helix</keyword>
<proteinExistence type="predicted"/>
<evidence type="ECO:0000313" key="2">
    <source>
        <dbReference type="EMBL" id="KDR12830.1"/>
    </source>
</evidence>